<proteinExistence type="predicted"/>
<keyword evidence="1" id="KW-0472">Membrane</keyword>
<dbReference type="EMBL" id="RRYP01008312">
    <property type="protein sequence ID" value="TNV79858.1"/>
    <property type="molecule type" value="Genomic_DNA"/>
</dbReference>
<gene>
    <name evidence="2" type="ORF">FGO68_gene17381</name>
</gene>
<evidence type="ECO:0000313" key="3">
    <source>
        <dbReference type="Proteomes" id="UP000785679"/>
    </source>
</evidence>
<name>A0A8J8NRP6_HALGN</name>
<dbReference type="AlphaFoldDB" id="A0A8J8NRP6"/>
<keyword evidence="1" id="KW-0812">Transmembrane</keyword>
<accession>A0A8J8NRP6</accession>
<feature type="transmembrane region" description="Helical" evidence="1">
    <location>
        <begin position="12"/>
        <end position="35"/>
    </location>
</feature>
<keyword evidence="1" id="KW-1133">Transmembrane helix</keyword>
<evidence type="ECO:0000256" key="1">
    <source>
        <dbReference type="SAM" id="Phobius"/>
    </source>
</evidence>
<protein>
    <submittedName>
        <fullName evidence="2">Uncharacterized protein</fullName>
    </submittedName>
</protein>
<evidence type="ECO:0000313" key="2">
    <source>
        <dbReference type="EMBL" id="TNV79858.1"/>
    </source>
</evidence>
<keyword evidence="3" id="KW-1185">Reference proteome</keyword>
<comment type="caution">
    <text evidence="2">The sequence shown here is derived from an EMBL/GenBank/DDBJ whole genome shotgun (WGS) entry which is preliminary data.</text>
</comment>
<dbReference type="Proteomes" id="UP000785679">
    <property type="component" value="Unassembled WGS sequence"/>
</dbReference>
<reference evidence="2" key="1">
    <citation type="submission" date="2019-06" db="EMBL/GenBank/DDBJ databases">
        <authorList>
            <person name="Zheng W."/>
        </authorList>
    </citation>
    <scope>NUCLEOTIDE SEQUENCE</scope>
    <source>
        <strain evidence="2">QDHG01</strain>
    </source>
</reference>
<sequence>MDRIAIKIQLVYHSYYIAYGALHLMANLCICLIFSTQNSCFSIFSENLSVLSLWPQSQGIIKRVGTAAMKIAEVVSLVRNALRTSMLQRSEAFETMLSSLRLLCLSSSLMQLLLLYVVFLLKTFFALAICYQEKPFSISNFQNLNWSSGQNFVPPLIKFLVFRIMA</sequence>
<organism evidence="2 3">
    <name type="scientific">Halteria grandinella</name>
    <dbReference type="NCBI Taxonomy" id="5974"/>
    <lineage>
        <taxon>Eukaryota</taxon>
        <taxon>Sar</taxon>
        <taxon>Alveolata</taxon>
        <taxon>Ciliophora</taxon>
        <taxon>Intramacronucleata</taxon>
        <taxon>Spirotrichea</taxon>
        <taxon>Stichotrichia</taxon>
        <taxon>Sporadotrichida</taxon>
        <taxon>Halteriidae</taxon>
        <taxon>Halteria</taxon>
    </lineage>
</organism>
<feature type="transmembrane region" description="Helical" evidence="1">
    <location>
        <begin position="109"/>
        <end position="131"/>
    </location>
</feature>